<keyword evidence="1" id="KW-1133">Transmembrane helix</keyword>
<keyword evidence="3" id="KW-1185">Reference proteome</keyword>
<name>A0A545U2F2_9PROT</name>
<comment type="caution">
    <text evidence="2">The sequence shown here is derived from an EMBL/GenBank/DDBJ whole genome shotgun (WGS) entry which is preliminary data.</text>
</comment>
<feature type="transmembrane region" description="Helical" evidence="1">
    <location>
        <begin position="61"/>
        <end position="78"/>
    </location>
</feature>
<evidence type="ECO:0000313" key="3">
    <source>
        <dbReference type="Proteomes" id="UP000315252"/>
    </source>
</evidence>
<dbReference type="AlphaFoldDB" id="A0A545U2F2"/>
<keyword evidence="1" id="KW-0472">Membrane</keyword>
<dbReference type="EMBL" id="VHSH01000001">
    <property type="protein sequence ID" value="TQV83659.1"/>
    <property type="molecule type" value="Genomic_DNA"/>
</dbReference>
<dbReference type="RefSeq" id="WP_142894895.1">
    <property type="nucleotide sequence ID" value="NZ_ML660052.1"/>
</dbReference>
<dbReference type="InterPro" id="IPR009325">
    <property type="entry name" value="DUF983"/>
</dbReference>
<sequence>MTYTASESKRPMLRSLFRGLLRRCPSCGIGKSFKGYVKVADSCSSCGEALGHIRADDIPPYFTILIVGHIVVPSILYLEQTAPPEFWVHMAVWPALTLLLTLIFLPLVKGVVVNLIWALRIRGDET</sequence>
<dbReference type="Proteomes" id="UP000315252">
    <property type="component" value="Unassembled WGS sequence"/>
</dbReference>
<protein>
    <submittedName>
        <fullName evidence="2">DUF983 domain-containing protein</fullName>
    </submittedName>
</protein>
<gene>
    <name evidence="2" type="ORF">FKG95_03455</name>
</gene>
<dbReference type="Pfam" id="PF06170">
    <property type="entry name" value="DUF983"/>
    <property type="match status" value="1"/>
</dbReference>
<proteinExistence type="predicted"/>
<evidence type="ECO:0000256" key="1">
    <source>
        <dbReference type="SAM" id="Phobius"/>
    </source>
</evidence>
<evidence type="ECO:0000313" key="2">
    <source>
        <dbReference type="EMBL" id="TQV83659.1"/>
    </source>
</evidence>
<organism evidence="2 3">
    <name type="scientific">Denitrobaculum tricleocarpae</name>
    <dbReference type="NCBI Taxonomy" id="2591009"/>
    <lineage>
        <taxon>Bacteria</taxon>
        <taxon>Pseudomonadati</taxon>
        <taxon>Pseudomonadota</taxon>
        <taxon>Alphaproteobacteria</taxon>
        <taxon>Rhodospirillales</taxon>
        <taxon>Rhodospirillaceae</taxon>
        <taxon>Denitrobaculum</taxon>
    </lineage>
</organism>
<dbReference type="OrthoDB" id="9799456at2"/>
<accession>A0A545U2F2</accession>
<reference evidence="2 3" key="1">
    <citation type="submission" date="2019-06" db="EMBL/GenBank/DDBJ databases">
        <title>Whole genome sequence for Rhodospirillaceae sp. R148.</title>
        <authorList>
            <person name="Wang G."/>
        </authorList>
    </citation>
    <scope>NUCLEOTIDE SEQUENCE [LARGE SCALE GENOMIC DNA]</scope>
    <source>
        <strain evidence="2 3">R148</strain>
    </source>
</reference>
<keyword evidence="1" id="KW-0812">Transmembrane</keyword>
<feature type="transmembrane region" description="Helical" evidence="1">
    <location>
        <begin position="98"/>
        <end position="119"/>
    </location>
</feature>